<evidence type="ECO:0000313" key="1">
    <source>
        <dbReference type="EMBL" id="ETW96610.1"/>
    </source>
</evidence>
<organism evidence="1 2">
    <name type="scientific">Entotheonella factor</name>
    <dbReference type="NCBI Taxonomy" id="1429438"/>
    <lineage>
        <taxon>Bacteria</taxon>
        <taxon>Pseudomonadati</taxon>
        <taxon>Nitrospinota/Tectimicrobiota group</taxon>
        <taxon>Candidatus Tectimicrobiota</taxon>
        <taxon>Candidatus Entotheonellia</taxon>
        <taxon>Candidatus Entotheonellales</taxon>
        <taxon>Candidatus Entotheonellaceae</taxon>
        <taxon>Candidatus Entotheonella</taxon>
    </lineage>
</organism>
<name>W4LFW1_ENTF1</name>
<sequence>MRQILMGCGLAVLAFLAVSSYAIWQDGKKWAATQKPARFAPIGIVKPGYSNPERFQWKTPEVLKDYVQSRRAAILQEIEQGQEP</sequence>
<dbReference type="AlphaFoldDB" id="W4LFW1"/>
<comment type="caution">
    <text evidence="1">The sequence shown here is derived from an EMBL/GenBank/DDBJ whole genome shotgun (WGS) entry which is preliminary data.</text>
</comment>
<keyword evidence="2" id="KW-1185">Reference proteome</keyword>
<evidence type="ECO:0000313" key="2">
    <source>
        <dbReference type="Proteomes" id="UP000019141"/>
    </source>
</evidence>
<dbReference type="HOGENOM" id="CLU_2521417_0_0_7"/>
<proteinExistence type="predicted"/>
<protein>
    <submittedName>
        <fullName evidence="1">Uncharacterized protein</fullName>
    </submittedName>
</protein>
<gene>
    <name evidence="1" type="ORF">ETSY1_25945</name>
</gene>
<dbReference type="Proteomes" id="UP000019141">
    <property type="component" value="Unassembled WGS sequence"/>
</dbReference>
<dbReference type="EMBL" id="AZHW01000765">
    <property type="protein sequence ID" value="ETW96610.1"/>
    <property type="molecule type" value="Genomic_DNA"/>
</dbReference>
<reference evidence="1 2" key="1">
    <citation type="journal article" date="2014" name="Nature">
        <title>An environmental bacterial taxon with a large and distinct metabolic repertoire.</title>
        <authorList>
            <person name="Wilson M.C."/>
            <person name="Mori T."/>
            <person name="Ruckert C."/>
            <person name="Uria A.R."/>
            <person name="Helf M.J."/>
            <person name="Takada K."/>
            <person name="Gernert C."/>
            <person name="Steffens U.A."/>
            <person name="Heycke N."/>
            <person name="Schmitt S."/>
            <person name="Rinke C."/>
            <person name="Helfrich E.J."/>
            <person name="Brachmann A.O."/>
            <person name="Gurgui C."/>
            <person name="Wakimoto T."/>
            <person name="Kracht M."/>
            <person name="Crusemann M."/>
            <person name="Hentschel U."/>
            <person name="Abe I."/>
            <person name="Matsunaga S."/>
            <person name="Kalinowski J."/>
            <person name="Takeyama H."/>
            <person name="Piel J."/>
        </authorList>
    </citation>
    <scope>NUCLEOTIDE SEQUENCE [LARGE SCALE GENOMIC DNA]</scope>
    <source>
        <strain evidence="2">TSY1</strain>
    </source>
</reference>
<accession>W4LFW1</accession>